<dbReference type="Proteomes" id="UP001500221">
    <property type="component" value="Unassembled WGS sequence"/>
</dbReference>
<keyword evidence="2" id="KW-1185">Reference proteome</keyword>
<dbReference type="Pfam" id="PF10978">
    <property type="entry name" value="DUF2785"/>
    <property type="match status" value="1"/>
</dbReference>
<dbReference type="InterPro" id="IPR021247">
    <property type="entry name" value="DUF2785"/>
</dbReference>
<dbReference type="EMBL" id="BAABKG010000004">
    <property type="protein sequence ID" value="GAA5152448.1"/>
    <property type="molecule type" value="Genomic_DNA"/>
</dbReference>
<protein>
    <submittedName>
        <fullName evidence="1">DUF2785 domain-containing protein</fullName>
    </submittedName>
</protein>
<proteinExistence type="predicted"/>
<accession>A0ABP9PW16</accession>
<evidence type="ECO:0000313" key="1">
    <source>
        <dbReference type="EMBL" id="GAA5152448.1"/>
    </source>
</evidence>
<name>A0ABP9PW16_9ACTN</name>
<organism evidence="1 2">
    <name type="scientific">Nocardioides marinquilinus</name>
    <dbReference type="NCBI Taxonomy" id="1210400"/>
    <lineage>
        <taxon>Bacteria</taxon>
        <taxon>Bacillati</taxon>
        <taxon>Actinomycetota</taxon>
        <taxon>Actinomycetes</taxon>
        <taxon>Propionibacteriales</taxon>
        <taxon>Nocardioidaceae</taxon>
        <taxon>Nocardioides</taxon>
    </lineage>
</organism>
<evidence type="ECO:0000313" key="2">
    <source>
        <dbReference type="Proteomes" id="UP001500221"/>
    </source>
</evidence>
<reference evidence="2" key="1">
    <citation type="journal article" date="2019" name="Int. J. Syst. Evol. Microbiol.">
        <title>The Global Catalogue of Microorganisms (GCM) 10K type strain sequencing project: providing services to taxonomists for standard genome sequencing and annotation.</title>
        <authorList>
            <consortium name="The Broad Institute Genomics Platform"/>
            <consortium name="The Broad Institute Genome Sequencing Center for Infectious Disease"/>
            <person name="Wu L."/>
            <person name="Ma J."/>
        </authorList>
    </citation>
    <scope>NUCLEOTIDE SEQUENCE [LARGE SCALE GENOMIC DNA]</scope>
    <source>
        <strain evidence="2">JCM 18459</strain>
    </source>
</reference>
<sequence>MSRVNWKQVCDDDFRVPAGPSLAELTEELTVMLGDTDPERRDALAYPTLATWVERGVYDDLLPALGDGMAAGLRAGIGEEGTDSVFRRSFSALVLAECITRDNGRPLVLGGKVLQWGDAIATWLLREQDVRGYVPGKGWAHAVAHGADALGALAASPHLAKPELTVVLDVVADRLLMPLGSPFAHGEPDRLVGTTMAVLRRGSVPMTVLEPWVNRIAAGASPFSRAEDSDPFVPTAGAQAFLRSLYLRLALGGRPPTVRADLMLVLVGLLRETNPALRHP</sequence>
<comment type="caution">
    <text evidence="1">The sequence shown here is derived from an EMBL/GenBank/DDBJ whole genome shotgun (WGS) entry which is preliminary data.</text>
</comment>
<gene>
    <name evidence="1" type="ORF">GCM10023340_32770</name>
</gene>